<dbReference type="GO" id="GO:0005524">
    <property type="term" value="F:ATP binding"/>
    <property type="evidence" value="ECO:0007669"/>
    <property type="project" value="TreeGrafter"/>
</dbReference>
<dbReference type="EMBL" id="CP001338">
    <property type="protein sequence ID" value="ACL15410.1"/>
    <property type="molecule type" value="Genomic_DNA"/>
</dbReference>
<dbReference type="AlphaFoldDB" id="B8GHU0"/>
<dbReference type="PROSITE" id="PS00496">
    <property type="entry name" value="PII_GLNB_UMP"/>
    <property type="match status" value="1"/>
</dbReference>
<keyword evidence="5" id="KW-0804">Transcription</keyword>
<evidence type="ECO:0000256" key="7">
    <source>
        <dbReference type="RuleBase" id="RU003936"/>
    </source>
</evidence>
<evidence type="ECO:0000256" key="6">
    <source>
        <dbReference type="PIRSR" id="PIRSR602187-50"/>
    </source>
</evidence>
<accession>B8GHU0</accession>
<dbReference type="OrthoDB" id="10960at2157"/>
<dbReference type="InterPro" id="IPR011322">
    <property type="entry name" value="N-reg_PII-like_a/b"/>
</dbReference>
<dbReference type="KEGG" id="mpl:Mpal_0014"/>
<organism evidence="8 9">
    <name type="scientific">Methanosphaerula palustris (strain ATCC BAA-1556 / DSM 19958 / E1-9c)</name>
    <dbReference type="NCBI Taxonomy" id="521011"/>
    <lineage>
        <taxon>Archaea</taxon>
        <taxon>Methanobacteriati</taxon>
        <taxon>Methanobacteriota</taxon>
        <taxon>Stenosarchaea group</taxon>
        <taxon>Methanomicrobia</taxon>
        <taxon>Methanomicrobiales</taxon>
        <taxon>Methanoregulaceae</taxon>
        <taxon>Methanosphaerula</taxon>
    </lineage>
</organism>
<dbReference type="Gene3D" id="3.30.70.120">
    <property type="match status" value="1"/>
</dbReference>
<evidence type="ECO:0000256" key="3">
    <source>
        <dbReference type="ARBA" id="ARBA00022741"/>
    </source>
</evidence>
<keyword evidence="3" id="KW-0547">Nucleotide-binding</keyword>
<dbReference type="STRING" id="521011.Mpal_0014"/>
<dbReference type="HOGENOM" id="CLU_082268_0_0_2"/>
<dbReference type="PANTHER" id="PTHR30115">
    <property type="entry name" value="NITROGEN REGULATORY PROTEIN P-II"/>
    <property type="match status" value="1"/>
</dbReference>
<sequence length="112" mass="12423">MKMIEAIIRETQFEPVKKALEEIGVTSMTVSDVKGRGEQKGITQQYRGSEYVIDMLPKIKIEVVVKDSALEGVIETLCSSARTGEIGDGKIFVIPLEQVIRVRTGERGEKVI</sequence>
<dbReference type="InterPro" id="IPR017918">
    <property type="entry name" value="N-reg_PII_CS"/>
</dbReference>
<dbReference type="PANTHER" id="PTHR30115:SF11">
    <property type="entry name" value="NITROGEN REGULATORY PROTEIN P-II HOMOLOG"/>
    <property type="match status" value="1"/>
</dbReference>
<evidence type="ECO:0000313" key="8">
    <source>
        <dbReference type="EMBL" id="ACL15410.1"/>
    </source>
</evidence>
<dbReference type="PROSITE" id="PS51343">
    <property type="entry name" value="PII_GLNB_DOM"/>
    <property type="match status" value="1"/>
</dbReference>
<dbReference type="PRINTS" id="PR00340">
    <property type="entry name" value="PIIGLNB"/>
</dbReference>
<dbReference type="Proteomes" id="UP000002457">
    <property type="component" value="Chromosome"/>
</dbReference>
<keyword evidence="2 6" id="KW-0597">Phosphoprotein</keyword>
<evidence type="ECO:0000313" key="9">
    <source>
        <dbReference type="Proteomes" id="UP000002457"/>
    </source>
</evidence>
<dbReference type="InterPro" id="IPR015867">
    <property type="entry name" value="N-reg_PII/ATP_PRibTrfase_C"/>
</dbReference>
<protein>
    <submittedName>
        <fullName evidence="8">Nitrogen regulatory protein P-II</fullName>
    </submittedName>
</protein>
<dbReference type="PROSITE" id="PS00638">
    <property type="entry name" value="PII_GLNB_CTER"/>
    <property type="match status" value="1"/>
</dbReference>
<evidence type="ECO:0000256" key="2">
    <source>
        <dbReference type="ARBA" id="ARBA00022553"/>
    </source>
</evidence>
<dbReference type="SMART" id="SM00938">
    <property type="entry name" value="P-II"/>
    <property type="match status" value="1"/>
</dbReference>
<dbReference type="eggNOG" id="arCOG02305">
    <property type="taxonomic scope" value="Archaea"/>
</dbReference>
<keyword evidence="9" id="KW-1185">Reference proteome</keyword>
<name>B8GHU0_METPE</name>
<dbReference type="GO" id="GO:0005829">
    <property type="term" value="C:cytosol"/>
    <property type="evidence" value="ECO:0007669"/>
    <property type="project" value="TreeGrafter"/>
</dbReference>
<reference evidence="8 9" key="1">
    <citation type="journal article" date="2015" name="Genome Announc.">
        <title>Complete Genome Sequence of Methanosphaerula palustris E1-9CT, a Hydrogenotrophic Methanogen Isolated from a Minerotrophic Fen Peatland.</title>
        <authorList>
            <person name="Cadillo-Quiroz H."/>
            <person name="Browne P."/>
            <person name="Kyrpides N."/>
            <person name="Woyke T."/>
            <person name="Goodwin L."/>
            <person name="Detter C."/>
            <person name="Yavitt J.B."/>
            <person name="Zinder S.H."/>
        </authorList>
    </citation>
    <scope>NUCLEOTIDE SEQUENCE [LARGE SCALE GENOMIC DNA]</scope>
    <source>
        <strain evidence="9">ATCC BAA-1556 / DSM 19958 / E1-9c</strain>
    </source>
</reference>
<dbReference type="GeneID" id="7270126"/>
<dbReference type="Pfam" id="PF00543">
    <property type="entry name" value="P-II"/>
    <property type="match status" value="1"/>
</dbReference>
<gene>
    <name evidence="8" type="ordered locus">Mpal_0014</name>
</gene>
<evidence type="ECO:0000256" key="1">
    <source>
        <dbReference type="ARBA" id="ARBA00011233"/>
    </source>
</evidence>
<comment type="similarity">
    <text evidence="7">Belongs to the P(II) protein family.</text>
</comment>
<evidence type="ECO:0000256" key="5">
    <source>
        <dbReference type="ARBA" id="ARBA00023163"/>
    </source>
</evidence>
<comment type="subunit">
    <text evidence="1">Homotrimer.</text>
</comment>
<dbReference type="GO" id="GO:0030234">
    <property type="term" value="F:enzyme regulator activity"/>
    <property type="evidence" value="ECO:0007669"/>
    <property type="project" value="InterPro"/>
</dbReference>
<evidence type="ECO:0000256" key="4">
    <source>
        <dbReference type="ARBA" id="ARBA00023015"/>
    </source>
</evidence>
<dbReference type="SUPFAM" id="SSF54913">
    <property type="entry name" value="GlnB-like"/>
    <property type="match status" value="1"/>
</dbReference>
<proteinExistence type="inferred from homology"/>
<dbReference type="RefSeq" id="WP_012616729.1">
    <property type="nucleotide sequence ID" value="NC_011832.1"/>
</dbReference>
<dbReference type="InterPro" id="IPR002332">
    <property type="entry name" value="N-reg_PII_urydylation_site"/>
</dbReference>
<keyword evidence="4" id="KW-0805">Transcription regulation</keyword>
<dbReference type="InterPro" id="IPR002187">
    <property type="entry name" value="N-reg_PII"/>
</dbReference>
<feature type="modified residue" description="O-UMP-tyrosine" evidence="6">
    <location>
        <position position="51"/>
    </location>
</feature>
<dbReference type="GO" id="GO:0006808">
    <property type="term" value="P:regulation of nitrogen utilization"/>
    <property type="evidence" value="ECO:0007669"/>
    <property type="project" value="InterPro"/>
</dbReference>